<organism evidence="11 12">
    <name type="scientific">Jatropha curcas</name>
    <name type="common">Barbados nut</name>
    <dbReference type="NCBI Taxonomy" id="180498"/>
    <lineage>
        <taxon>Eukaryota</taxon>
        <taxon>Viridiplantae</taxon>
        <taxon>Streptophyta</taxon>
        <taxon>Embryophyta</taxon>
        <taxon>Tracheophyta</taxon>
        <taxon>Spermatophyta</taxon>
        <taxon>Magnoliopsida</taxon>
        <taxon>eudicotyledons</taxon>
        <taxon>Gunneridae</taxon>
        <taxon>Pentapetalae</taxon>
        <taxon>rosids</taxon>
        <taxon>fabids</taxon>
        <taxon>Malpighiales</taxon>
        <taxon>Euphorbiaceae</taxon>
        <taxon>Crotonoideae</taxon>
        <taxon>Jatropheae</taxon>
        <taxon>Jatropha</taxon>
    </lineage>
</organism>
<comment type="cofactor">
    <cofactor evidence="1">
        <name>Mn(2+)</name>
        <dbReference type="ChEBI" id="CHEBI:29035"/>
    </cofactor>
</comment>
<reference evidence="11 12" key="1">
    <citation type="journal article" date="2014" name="PLoS ONE">
        <title>Global Analysis of Gene Expression Profiles in Physic Nut (Jatropha curcas L.) Seedlings Exposed to Salt Stress.</title>
        <authorList>
            <person name="Zhang L."/>
            <person name="Zhang C."/>
            <person name="Wu P."/>
            <person name="Chen Y."/>
            <person name="Li M."/>
            <person name="Jiang H."/>
            <person name="Wu G."/>
        </authorList>
    </citation>
    <scope>NUCLEOTIDE SEQUENCE [LARGE SCALE GENOMIC DNA]</scope>
    <source>
        <strain evidence="12">cv. GZQX0401</strain>
        <tissue evidence="11">Young leaves</tissue>
    </source>
</reference>
<dbReference type="EMBL" id="KK915662">
    <property type="protein sequence ID" value="KDP21401.1"/>
    <property type="molecule type" value="Genomic_DNA"/>
</dbReference>
<evidence type="ECO:0000256" key="7">
    <source>
        <dbReference type="ARBA" id="ARBA00022912"/>
    </source>
</evidence>
<dbReference type="CDD" id="cd00143">
    <property type="entry name" value="PP2Cc"/>
    <property type="match status" value="1"/>
</dbReference>
<keyword evidence="12" id="KW-1185">Reference proteome</keyword>
<dbReference type="GO" id="GO:0046872">
    <property type="term" value="F:metal ion binding"/>
    <property type="evidence" value="ECO:0007669"/>
    <property type="project" value="UniProtKB-KW"/>
</dbReference>
<keyword evidence="7 9" id="KW-0904">Protein phosphatase</keyword>
<evidence type="ECO:0000256" key="9">
    <source>
        <dbReference type="RuleBase" id="RU003465"/>
    </source>
</evidence>
<keyword evidence="8" id="KW-0464">Manganese</keyword>
<comment type="cofactor">
    <cofactor evidence="2">
        <name>Mg(2+)</name>
        <dbReference type="ChEBI" id="CHEBI:18420"/>
    </cofactor>
</comment>
<proteinExistence type="inferred from homology"/>
<dbReference type="OrthoDB" id="416093at2759"/>
<dbReference type="AlphaFoldDB" id="A0A067JC26"/>
<gene>
    <name evidence="11" type="ORF">JCGZ_21872</name>
</gene>
<evidence type="ECO:0000259" key="10">
    <source>
        <dbReference type="PROSITE" id="PS51746"/>
    </source>
</evidence>
<accession>A0A067JC26</accession>
<sequence>MEYDNGGAPAVYSSPECQQWVLSSTASLQNRSLQNCQFSILQGRREYQEDAIACNLYLKLLLPGKNGLEEDTVGIIAVFDGHGGQEASKMASHLLFDYFHVNVVFQSYKKMAQHRNALSSSSDYRSFQLAILKEALSKTISDIDLSFSQEAITNNFFSGSTAVVVLLFDGQILVANVGDSKALLLSDKISTQTDSGIGGDSTVHISATALTDDHHPVREDERARIEAAGGSVIMRGVPRVNGVLAMSRSIGDVYLKRYGVIPEPEFTGWRLLTANDIYLVVASDGIFESLTQQDIGDLIFECNSHLQGSQDSKLSHSCLSSTSIADCIVNTAYDKGSYDNLSAIVVPLRQIS</sequence>
<evidence type="ECO:0000256" key="2">
    <source>
        <dbReference type="ARBA" id="ARBA00001946"/>
    </source>
</evidence>
<dbReference type="InterPro" id="IPR036457">
    <property type="entry name" value="PPM-type-like_dom_sf"/>
</dbReference>
<dbReference type="InterPro" id="IPR001932">
    <property type="entry name" value="PPM-type_phosphatase-like_dom"/>
</dbReference>
<dbReference type="SMART" id="SM00332">
    <property type="entry name" value="PP2Cc"/>
    <property type="match status" value="1"/>
</dbReference>
<name>A0A067JC26_JATCU</name>
<dbReference type="EC" id="3.1.3.16" evidence="3"/>
<keyword evidence="4" id="KW-0479">Metal-binding</keyword>
<evidence type="ECO:0000313" key="12">
    <source>
        <dbReference type="Proteomes" id="UP000027138"/>
    </source>
</evidence>
<evidence type="ECO:0000256" key="1">
    <source>
        <dbReference type="ARBA" id="ARBA00001936"/>
    </source>
</evidence>
<dbReference type="SUPFAM" id="SSF81606">
    <property type="entry name" value="PP2C-like"/>
    <property type="match status" value="1"/>
</dbReference>
<feature type="domain" description="PPM-type phosphatase" evidence="10">
    <location>
        <begin position="35"/>
        <end position="348"/>
    </location>
</feature>
<dbReference type="PROSITE" id="PS01032">
    <property type="entry name" value="PPM_1"/>
    <property type="match status" value="1"/>
</dbReference>
<evidence type="ECO:0000256" key="5">
    <source>
        <dbReference type="ARBA" id="ARBA00022801"/>
    </source>
</evidence>
<dbReference type="InterPro" id="IPR015655">
    <property type="entry name" value="PP2C"/>
</dbReference>
<dbReference type="Gene3D" id="3.60.40.10">
    <property type="entry name" value="PPM-type phosphatase domain"/>
    <property type="match status" value="1"/>
</dbReference>
<evidence type="ECO:0000256" key="6">
    <source>
        <dbReference type="ARBA" id="ARBA00022842"/>
    </source>
</evidence>
<evidence type="ECO:0000256" key="8">
    <source>
        <dbReference type="ARBA" id="ARBA00023211"/>
    </source>
</evidence>
<dbReference type="PROSITE" id="PS51746">
    <property type="entry name" value="PPM_2"/>
    <property type="match status" value="1"/>
</dbReference>
<keyword evidence="6" id="KW-0460">Magnesium</keyword>
<evidence type="ECO:0000256" key="3">
    <source>
        <dbReference type="ARBA" id="ARBA00013081"/>
    </source>
</evidence>
<comment type="similarity">
    <text evidence="9">Belongs to the PP2C family.</text>
</comment>
<dbReference type="InterPro" id="IPR000222">
    <property type="entry name" value="PP2C_BS"/>
</dbReference>
<dbReference type="Proteomes" id="UP000027138">
    <property type="component" value="Unassembled WGS sequence"/>
</dbReference>
<keyword evidence="5 9" id="KW-0378">Hydrolase</keyword>
<dbReference type="PANTHER" id="PTHR47992">
    <property type="entry name" value="PROTEIN PHOSPHATASE"/>
    <property type="match status" value="1"/>
</dbReference>
<protein>
    <recommendedName>
        <fullName evidence="3">protein-serine/threonine phosphatase</fullName>
        <ecNumber evidence="3">3.1.3.16</ecNumber>
    </recommendedName>
</protein>
<dbReference type="GO" id="GO:0004722">
    <property type="term" value="F:protein serine/threonine phosphatase activity"/>
    <property type="evidence" value="ECO:0007669"/>
    <property type="project" value="UniProtKB-EC"/>
</dbReference>
<dbReference type="Pfam" id="PF00481">
    <property type="entry name" value="PP2C"/>
    <property type="match status" value="1"/>
</dbReference>
<evidence type="ECO:0000313" key="11">
    <source>
        <dbReference type="EMBL" id="KDP21401.1"/>
    </source>
</evidence>
<evidence type="ECO:0000256" key="4">
    <source>
        <dbReference type="ARBA" id="ARBA00022723"/>
    </source>
</evidence>